<protein>
    <submittedName>
        <fullName evidence="1">Uncharacterized protein</fullName>
    </submittedName>
</protein>
<gene>
    <name evidence="1" type="ORF">EVA_07687</name>
</gene>
<reference evidence="1" key="1">
    <citation type="journal article" date="2012" name="PLoS ONE">
        <title>Gene sets for utilization of primary and secondary nutrition supplies in the distal gut of endangered iberian lynx.</title>
        <authorList>
            <person name="Alcaide M."/>
            <person name="Messina E."/>
            <person name="Richter M."/>
            <person name="Bargiela R."/>
            <person name="Peplies J."/>
            <person name="Huws S.A."/>
            <person name="Newbold C.J."/>
            <person name="Golyshin P.N."/>
            <person name="Simon M.A."/>
            <person name="Lopez G."/>
            <person name="Yakimov M.M."/>
            <person name="Ferrer M."/>
        </authorList>
    </citation>
    <scope>NUCLEOTIDE SEQUENCE</scope>
</reference>
<accession>J9GUQ6</accession>
<dbReference type="AlphaFoldDB" id="J9GUQ6"/>
<dbReference type="EMBL" id="AMCI01001883">
    <property type="protein sequence ID" value="EJX04205.1"/>
    <property type="molecule type" value="Genomic_DNA"/>
</dbReference>
<evidence type="ECO:0000313" key="1">
    <source>
        <dbReference type="EMBL" id="EJX04205.1"/>
    </source>
</evidence>
<comment type="caution">
    <text evidence="1">The sequence shown here is derived from an EMBL/GenBank/DDBJ whole genome shotgun (WGS) entry which is preliminary data.</text>
</comment>
<name>J9GUQ6_9ZZZZ</name>
<sequence>MTTKRKPQRGRCQHPLKSQQQCPHSLHKQQLTRSLNFKNLNLVKSIVKYYFHNYLLLLR</sequence>
<proteinExistence type="predicted"/>
<organism evidence="1">
    <name type="scientific">gut metagenome</name>
    <dbReference type="NCBI Taxonomy" id="749906"/>
    <lineage>
        <taxon>unclassified sequences</taxon>
        <taxon>metagenomes</taxon>
        <taxon>organismal metagenomes</taxon>
    </lineage>
</organism>